<evidence type="ECO:0000313" key="1">
    <source>
        <dbReference type="EMBL" id="MPC77628.1"/>
    </source>
</evidence>
<name>A0A5B7I9T3_PORTR</name>
<keyword evidence="2" id="KW-1185">Reference proteome</keyword>
<dbReference type="Proteomes" id="UP000324222">
    <property type="component" value="Unassembled WGS sequence"/>
</dbReference>
<reference evidence="1 2" key="1">
    <citation type="submission" date="2019-05" db="EMBL/GenBank/DDBJ databases">
        <title>Another draft genome of Portunus trituberculatus and its Hox gene families provides insights of decapod evolution.</title>
        <authorList>
            <person name="Jeong J.-H."/>
            <person name="Song I."/>
            <person name="Kim S."/>
            <person name="Choi T."/>
            <person name="Kim D."/>
            <person name="Ryu S."/>
            <person name="Kim W."/>
        </authorList>
    </citation>
    <scope>NUCLEOTIDE SEQUENCE [LARGE SCALE GENOMIC DNA]</scope>
    <source>
        <tissue evidence="1">Muscle</tissue>
    </source>
</reference>
<accession>A0A5B7I9T3</accession>
<organism evidence="1 2">
    <name type="scientific">Portunus trituberculatus</name>
    <name type="common">Swimming crab</name>
    <name type="synonym">Neptunus trituberculatus</name>
    <dbReference type="NCBI Taxonomy" id="210409"/>
    <lineage>
        <taxon>Eukaryota</taxon>
        <taxon>Metazoa</taxon>
        <taxon>Ecdysozoa</taxon>
        <taxon>Arthropoda</taxon>
        <taxon>Crustacea</taxon>
        <taxon>Multicrustacea</taxon>
        <taxon>Malacostraca</taxon>
        <taxon>Eumalacostraca</taxon>
        <taxon>Eucarida</taxon>
        <taxon>Decapoda</taxon>
        <taxon>Pleocyemata</taxon>
        <taxon>Brachyura</taxon>
        <taxon>Eubrachyura</taxon>
        <taxon>Portunoidea</taxon>
        <taxon>Portunidae</taxon>
        <taxon>Portuninae</taxon>
        <taxon>Portunus</taxon>
    </lineage>
</organism>
<sequence>MQLPVISEATRLPEVVGHAFRRVVTSNWRLTHVAKFLLKWSGNGPLEHWRRLLASFSLIDGPPAIR</sequence>
<protein>
    <submittedName>
        <fullName evidence="1">Uncharacterized protein</fullName>
    </submittedName>
</protein>
<dbReference type="AlphaFoldDB" id="A0A5B7I9T3"/>
<proteinExistence type="predicted"/>
<evidence type="ECO:0000313" key="2">
    <source>
        <dbReference type="Proteomes" id="UP000324222"/>
    </source>
</evidence>
<dbReference type="EMBL" id="VSRR010046311">
    <property type="protein sequence ID" value="MPC77628.1"/>
    <property type="molecule type" value="Genomic_DNA"/>
</dbReference>
<comment type="caution">
    <text evidence="1">The sequence shown here is derived from an EMBL/GenBank/DDBJ whole genome shotgun (WGS) entry which is preliminary data.</text>
</comment>
<gene>
    <name evidence="1" type="ORF">E2C01_072086</name>
</gene>